<dbReference type="RefSeq" id="WP_146432595.1">
    <property type="nucleotide sequence ID" value="NZ_SJPF01000003.1"/>
</dbReference>
<feature type="domain" description="CYTH" evidence="1">
    <location>
        <begin position="2"/>
        <end position="169"/>
    </location>
</feature>
<dbReference type="AlphaFoldDB" id="A0A5C5V5P7"/>
<dbReference type="InterPro" id="IPR023577">
    <property type="entry name" value="CYTH_domain"/>
</dbReference>
<dbReference type="SUPFAM" id="SSF55154">
    <property type="entry name" value="CYTH-like phosphatases"/>
    <property type="match status" value="1"/>
</dbReference>
<dbReference type="InterPro" id="IPR008173">
    <property type="entry name" value="Adenylyl_cyclase_CyaB"/>
</dbReference>
<name>A0A5C5V5P7_9BACT</name>
<dbReference type="CDD" id="cd07890">
    <property type="entry name" value="CYTH-like_AC_IV-like"/>
    <property type="match status" value="1"/>
</dbReference>
<dbReference type="EMBL" id="SJPF01000003">
    <property type="protein sequence ID" value="TWT33065.1"/>
    <property type="molecule type" value="Genomic_DNA"/>
</dbReference>
<evidence type="ECO:0000313" key="2">
    <source>
        <dbReference type="EMBL" id="TWT33065.1"/>
    </source>
</evidence>
<dbReference type="SMART" id="SM01118">
    <property type="entry name" value="CYTH"/>
    <property type="match status" value="1"/>
</dbReference>
<comment type="caution">
    <text evidence="2">The sequence shown here is derived from an EMBL/GenBank/DDBJ whole genome shotgun (WGS) entry which is preliminary data.</text>
</comment>
<gene>
    <name evidence="2" type="ORF">Enr8_28850</name>
</gene>
<reference evidence="2 3" key="1">
    <citation type="submission" date="2019-02" db="EMBL/GenBank/DDBJ databases">
        <title>Deep-cultivation of Planctomycetes and their phenomic and genomic characterization uncovers novel biology.</title>
        <authorList>
            <person name="Wiegand S."/>
            <person name="Jogler M."/>
            <person name="Boedeker C."/>
            <person name="Pinto D."/>
            <person name="Vollmers J."/>
            <person name="Rivas-Marin E."/>
            <person name="Kohn T."/>
            <person name="Peeters S.H."/>
            <person name="Heuer A."/>
            <person name="Rast P."/>
            <person name="Oberbeckmann S."/>
            <person name="Bunk B."/>
            <person name="Jeske O."/>
            <person name="Meyerdierks A."/>
            <person name="Storesund J.E."/>
            <person name="Kallscheuer N."/>
            <person name="Luecker S."/>
            <person name="Lage O.M."/>
            <person name="Pohl T."/>
            <person name="Merkel B.J."/>
            <person name="Hornburger P."/>
            <person name="Mueller R.-W."/>
            <person name="Bruemmer F."/>
            <person name="Labrenz M."/>
            <person name="Spormann A.M."/>
            <person name="Op Den Camp H."/>
            <person name="Overmann J."/>
            <person name="Amann R."/>
            <person name="Jetten M.S.M."/>
            <person name="Mascher T."/>
            <person name="Medema M.H."/>
            <person name="Devos D.P."/>
            <person name="Kaster A.-K."/>
            <person name="Ovreas L."/>
            <person name="Rohde M."/>
            <person name="Galperin M.Y."/>
            <person name="Jogler C."/>
        </authorList>
    </citation>
    <scope>NUCLEOTIDE SEQUENCE [LARGE SCALE GENOMIC DNA]</scope>
    <source>
        <strain evidence="2 3">Enr8</strain>
    </source>
</reference>
<dbReference type="Proteomes" id="UP000318878">
    <property type="component" value="Unassembled WGS sequence"/>
</dbReference>
<dbReference type="Pfam" id="PF01928">
    <property type="entry name" value="CYTH"/>
    <property type="match status" value="1"/>
</dbReference>
<evidence type="ECO:0000313" key="3">
    <source>
        <dbReference type="Proteomes" id="UP000318878"/>
    </source>
</evidence>
<sequence>MARNVEIKAHVTDMQRLRRLAAQIATEGPWTLSQVDVFFHAHHGRLKLRTINGEESELIYYHRDDLEGPKTSTYERSVTEDPAGIRRILSAVLGELGEVRKRRTLYLVGQTRVHLDEVEQLGNYMELEVVLRDDQSEAEGAIIAEDLMDRLAIRRTDLCDGAYLDLFESSQVRRAADE</sequence>
<organism evidence="2 3">
    <name type="scientific">Blastopirellula retiformator</name>
    <dbReference type="NCBI Taxonomy" id="2527970"/>
    <lineage>
        <taxon>Bacteria</taxon>
        <taxon>Pseudomonadati</taxon>
        <taxon>Planctomycetota</taxon>
        <taxon>Planctomycetia</taxon>
        <taxon>Pirellulales</taxon>
        <taxon>Pirellulaceae</taxon>
        <taxon>Blastopirellula</taxon>
    </lineage>
</organism>
<proteinExistence type="predicted"/>
<dbReference type="Gene3D" id="2.40.320.10">
    <property type="entry name" value="Hypothetical Protein Pfu-838710-001"/>
    <property type="match status" value="1"/>
</dbReference>
<dbReference type="InterPro" id="IPR033469">
    <property type="entry name" value="CYTH-like_dom_sf"/>
</dbReference>
<dbReference type="PANTHER" id="PTHR21028">
    <property type="entry name" value="SI:CH211-156B7.4"/>
    <property type="match status" value="1"/>
</dbReference>
<keyword evidence="3" id="KW-1185">Reference proteome</keyword>
<evidence type="ECO:0000259" key="1">
    <source>
        <dbReference type="PROSITE" id="PS51707"/>
    </source>
</evidence>
<dbReference type="OrthoDB" id="271656at2"/>
<accession>A0A5C5V5P7</accession>
<protein>
    <submittedName>
        <fullName evidence="2">CYTH domain protein</fullName>
    </submittedName>
</protein>
<dbReference type="PROSITE" id="PS51707">
    <property type="entry name" value="CYTH"/>
    <property type="match status" value="1"/>
</dbReference>
<dbReference type="PANTHER" id="PTHR21028:SF2">
    <property type="entry name" value="CYTH DOMAIN-CONTAINING PROTEIN"/>
    <property type="match status" value="1"/>
</dbReference>